<reference evidence="8 9" key="1">
    <citation type="submission" date="2018-09" db="EMBL/GenBank/DDBJ databases">
        <title>Genome sequencing of strain 6GH32-13.</title>
        <authorList>
            <person name="Weon H.-Y."/>
            <person name="Heo J."/>
            <person name="Kwon S.-W."/>
        </authorList>
    </citation>
    <scope>NUCLEOTIDE SEQUENCE [LARGE SCALE GENOMIC DNA]</scope>
    <source>
        <strain evidence="8 9">5GH32-13</strain>
    </source>
</reference>
<dbReference type="SMART" id="SM00812">
    <property type="entry name" value="Alpha_L_fucos"/>
    <property type="match status" value="1"/>
</dbReference>
<dbReference type="PANTHER" id="PTHR10030">
    <property type="entry name" value="ALPHA-L-FUCOSIDASE"/>
    <property type="match status" value="1"/>
</dbReference>
<dbReference type="InterPro" id="IPR017853">
    <property type="entry name" value="GH"/>
</dbReference>
<dbReference type="OrthoDB" id="107551at2"/>
<evidence type="ECO:0000256" key="1">
    <source>
        <dbReference type="ARBA" id="ARBA00007951"/>
    </source>
</evidence>
<dbReference type="Pfam" id="PF16757">
    <property type="entry name" value="Fucosidase_C"/>
    <property type="match status" value="1"/>
</dbReference>
<protein>
    <recommendedName>
        <fullName evidence="2">alpha-L-fucosidase</fullName>
        <ecNumber evidence="2">3.2.1.51</ecNumber>
    </recommendedName>
</protein>
<accession>A0A3B7MUE1</accession>
<keyword evidence="3" id="KW-0732">Signal</keyword>
<evidence type="ECO:0000313" key="9">
    <source>
        <dbReference type="Proteomes" id="UP000263900"/>
    </source>
</evidence>
<evidence type="ECO:0000259" key="6">
    <source>
        <dbReference type="Pfam" id="PF01120"/>
    </source>
</evidence>
<dbReference type="AlphaFoldDB" id="A0A3B7MUE1"/>
<evidence type="ECO:0000256" key="5">
    <source>
        <dbReference type="ARBA" id="ARBA00023295"/>
    </source>
</evidence>
<feature type="domain" description="Alpha-L-fucosidase C-terminal" evidence="7">
    <location>
        <begin position="466"/>
        <end position="548"/>
    </location>
</feature>
<dbReference type="GO" id="GO:0006004">
    <property type="term" value="P:fucose metabolic process"/>
    <property type="evidence" value="ECO:0007669"/>
    <property type="project" value="TreeGrafter"/>
</dbReference>
<proteinExistence type="inferred from homology"/>
<name>A0A3B7MUE1_9BACT</name>
<comment type="similarity">
    <text evidence="1">Belongs to the glycosyl hydrolase 29 family.</text>
</comment>
<evidence type="ECO:0000256" key="4">
    <source>
        <dbReference type="ARBA" id="ARBA00022801"/>
    </source>
</evidence>
<dbReference type="GO" id="GO:0004560">
    <property type="term" value="F:alpha-L-fucosidase activity"/>
    <property type="evidence" value="ECO:0007669"/>
    <property type="project" value="InterPro"/>
</dbReference>
<dbReference type="InterPro" id="IPR013780">
    <property type="entry name" value="Glyco_hydro_b"/>
</dbReference>
<dbReference type="EMBL" id="CP032157">
    <property type="protein sequence ID" value="AXY74091.1"/>
    <property type="molecule type" value="Genomic_DNA"/>
</dbReference>
<evidence type="ECO:0000256" key="2">
    <source>
        <dbReference type="ARBA" id="ARBA00012662"/>
    </source>
</evidence>
<dbReference type="Pfam" id="PF01120">
    <property type="entry name" value="Alpha_L_fucos"/>
    <property type="match status" value="1"/>
</dbReference>
<dbReference type="InterPro" id="IPR031919">
    <property type="entry name" value="Fucosidase_C"/>
</dbReference>
<dbReference type="GO" id="GO:0005764">
    <property type="term" value="C:lysosome"/>
    <property type="evidence" value="ECO:0007669"/>
    <property type="project" value="TreeGrafter"/>
</dbReference>
<dbReference type="KEGG" id="pseg:D3H65_08930"/>
<sequence length="548" mass="61931">MNRRTLVKQLGLSLPAYLLSKQAGASFFEGLGEQYAKGPFKATWDSLQGYQVPEWYRNAKFGIWAHWGPQCEAEYGDWYARGMYEEGSAQYNYHVKKYGHPSKFGFKDVIHQWKADQWDPEQLVALYKRVGAKYFFALANHHDNLDLWDSKYQAWNSVRVGPKKDLIAGWAKAAKKQGLPFGVSVHASHAWTWYEVAQRADKKGPMAGIPYDGKLTKADGKGTWWEGLDPQGLYAQNHPLSENAQNNGAIHRQWNWGNGVAVPTKAYCDLFLKRTLELIDKYEPELLYFDDTVLPFHSLNDVGLQIAAHHYNRSIKRNKGKLHAVLNGKILDEVQRKCMVWDIERGQSNSIEPFAWQTDTCIGGWHYDMRVYDNKQYKSAKTVVQTLVDIVSKNGNLLLNIPVRGNGTIDDQETAILEEIASWMKVNAECIFDTRPWKVFGEGPAMEGAASLSAQGFNEGKGKPFTAADLRFTAKGDVLYAILYGWPENRQVRIKSLSEGNALRPTAINKVEMAGGGALRFQRNSEGLEIVLPEDKPDLSYAVVLKIT</sequence>
<dbReference type="Proteomes" id="UP000263900">
    <property type="component" value="Chromosome"/>
</dbReference>
<dbReference type="GO" id="GO:0016139">
    <property type="term" value="P:glycoside catabolic process"/>
    <property type="evidence" value="ECO:0007669"/>
    <property type="project" value="TreeGrafter"/>
</dbReference>
<keyword evidence="9" id="KW-1185">Reference proteome</keyword>
<keyword evidence="4" id="KW-0378">Hydrolase</keyword>
<dbReference type="SUPFAM" id="SSF51445">
    <property type="entry name" value="(Trans)glycosidases"/>
    <property type="match status" value="1"/>
</dbReference>
<dbReference type="Gene3D" id="3.20.20.80">
    <property type="entry name" value="Glycosidases"/>
    <property type="match status" value="1"/>
</dbReference>
<organism evidence="8 9">
    <name type="scientific">Paraflavitalea soli</name>
    <dbReference type="NCBI Taxonomy" id="2315862"/>
    <lineage>
        <taxon>Bacteria</taxon>
        <taxon>Pseudomonadati</taxon>
        <taxon>Bacteroidota</taxon>
        <taxon>Chitinophagia</taxon>
        <taxon>Chitinophagales</taxon>
        <taxon>Chitinophagaceae</taxon>
        <taxon>Paraflavitalea</taxon>
    </lineage>
</organism>
<gene>
    <name evidence="8" type="ORF">D3H65_08930</name>
</gene>
<evidence type="ECO:0000256" key="3">
    <source>
        <dbReference type="ARBA" id="ARBA00022729"/>
    </source>
</evidence>
<evidence type="ECO:0000313" key="8">
    <source>
        <dbReference type="EMBL" id="AXY74091.1"/>
    </source>
</evidence>
<keyword evidence="5" id="KW-0326">Glycosidase</keyword>
<dbReference type="PANTHER" id="PTHR10030:SF37">
    <property type="entry name" value="ALPHA-L-FUCOSIDASE-RELATED"/>
    <property type="match status" value="1"/>
</dbReference>
<dbReference type="EC" id="3.2.1.51" evidence="2"/>
<feature type="domain" description="Glycoside hydrolase family 29 N-terminal" evidence="6">
    <location>
        <begin position="35"/>
        <end position="429"/>
    </location>
</feature>
<evidence type="ECO:0000259" key="7">
    <source>
        <dbReference type="Pfam" id="PF16757"/>
    </source>
</evidence>
<dbReference type="RefSeq" id="WP_119049978.1">
    <property type="nucleotide sequence ID" value="NZ_CP032157.1"/>
</dbReference>
<dbReference type="InterPro" id="IPR057739">
    <property type="entry name" value="Glyco_hydro_29_N"/>
</dbReference>
<dbReference type="InterPro" id="IPR000933">
    <property type="entry name" value="Glyco_hydro_29"/>
</dbReference>
<dbReference type="Gene3D" id="2.60.40.1180">
    <property type="entry name" value="Golgi alpha-mannosidase II"/>
    <property type="match status" value="1"/>
</dbReference>